<evidence type="ECO:0000313" key="2">
    <source>
        <dbReference type="Proteomes" id="UP001606302"/>
    </source>
</evidence>
<accession>A0ABW7GPW5</accession>
<evidence type="ECO:0000313" key="1">
    <source>
        <dbReference type="EMBL" id="MFG6464016.1"/>
    </source>
</evidence>
<sequence length="258" mass="28133">MNAASRLLRIYDRLMQQTAEQSTLNAWAGAFDVALDRPHLEDEVTTLLMGLRSEVNFARARLDAHGVPTGLTSPSFERMSQYASPGHIHSPWKNHVGNLHTPDVRKILEWAAWALREEDEADMSAEELTVLEGELAALEAALGETDMAPYLRDFVRKQVETIRGALRMYGVQGVKPVQDALQKVAGAYKTQEKVIEKTVAAAPEEAKGLFAKAAGVIEKVAKVSDNLSKIKKGGEEAYAIGTAVSAVLLPYLPKLLGA</sequence>
<proteinExistence type="predicted"/>
<dbReference type="RefSeq" id="WP_394513278.1">
    <property type="nucleotide sequence ID" value="NZ_JBIGHX010000008.1"/>
</dbReference>
<protein>
    <recommendedName>
        <fullName evidence="3">AbiTii domain-containing protein</fullName>
    </recommendedName>
</protein>
<dbReference type="Proteomes" id="UP001606302">
    <property type="component" value="Unassembled WGS sequence"/>
</dbReference>
<reference evidence="1 2" key="1">
    <citation type="submission" date="2024-08" db="EMBL/GenBank/DDBJ databases">
        <authorList>
            <person name="Lu H."/>
        </authorList>
    </citation>
    <scope>NUCLEOTIDE SEQUENCE [LARGE SCALE GENOMIC DNA]</scope>
    <source>
        <strain evidence="1 2">DXS20W</strain>
    </source>
</reference>
<name>A0ABW7GPW5_9BURK</name>
<dbReference type="EMBL" id="JBIGHX010000008">
    <property type="protein sequence ID" value="MFG6464016.1"/>
    <property type="molecule type" value="Genomic_DNA"/>
</dbReference>
<evidence type="ECO:0008006" key="3">
    <source>
        <dbReference type="Google" id="ProtNLM"/>
    </source>
</evidence>
<comment type="caution">
    <text evidence="1">The sequence shown here is derived from an EMBL/GenBank/DDBJ whole genome shotgun (WGS) entry which is preliminary data.</text>
</comment>
<keyword evidence="2" id="KW-1185">Reference proteome</keyword>
<organism evidence="1 2">
    <name type="scientific">Pelomonas lactea</name>
    <dbReference type="NCBI Taxonomy" id="3299030"/>
    <lineage>
        <taxon>Bacteria</taxon>
        <taxon>Pseudomonadati</taxon>
        <taxon>Pseudomonadota</taxon>
        <taxon>Betaproteobacteria</taxon>
        <taxon>Burkholderiales</taxon>
        <taxon>Sphaerotilaceae</taxon>
        <taxon>Roseateles</taxon>
    </lineage>
</organism>
<gene>
    <name evidence="1" type="ORF">ACG04Q_20760</name>
</gene>